<dbReference type="Proteomes" id="UP000289269">
    <property type="component" value="Unassembled WGS sequence"/>
</dbReference>
<gene>
    <name evidence="3" type="ORF">EOT04_01215</name>
</gene>
<proteinExistence type="predicted"/>
<reference evidence="3" key="1">
    <citation type="submission" date="2019-01" db="EMBL/GenBank/DDBJ databases">
        <title>Genomic signatures and co-occurrence patterns of the ultra-small Saccharimodia (Patescibacteria phylum) suggest a symbiotic lifestyle.</title>
        <authorList>
            <person name="Lemos L."/>
            <person name="Medeiros J."/>
            <person name="Andreote F."/>
            <person name="Fernandes G."/>
            <person name="Varani A."/>
            <person name="Oliveira G."/>
            <person name="Pylro V."/>
        </authorList>
    </citation>
    <scope>NUCLEOTIDE SEQUENCE [LARGE SCALE GENOMIC DNA]</scope>
    <source>
        <strain evidence="3">AMD01</strain>
    </source>
</reference>
<evidence type="ECO:0000313" key="4">
    <source>
        <dbReference type="Proteomes" id="UP000289269"/>
    </source>
</evidence>
<evidence type="ECO:0000256" key="1">
    <source>
        <dbReference type="SAM" id="Coils"/>
    </source>
</evidence>
<dbReference type="EMBL" id="SCKW01000007">
    <property type="protein sequence ID" value="RWZ79581.1"/>
    <property type="molecule type" value="Genomic_DNA"/>
</dbReference>
<protein>
    <submittedName>
        <fullName evidence="3">Uncharacterized protein</fullName>
    </submittedName>
</protein>
<comment type="caution">
    <text evidence="3">The sequence shown here is derived from an EMBL/GenBank/DDBJ whole genome shotgun (WGS) entry which is preliminary data.</text>
</comment>
<feature type="coiled-coil region" evidence="1">
    <location>
        <begin position="192"/>
        <end position="219"/>
    </location>
</feature>
<accession>A0A4V1J7N3</accession>
<name>A0A4V1J7N3_9BACT</name>
<organism evidence="3 4">
    <name type="scientific">Candidatus Chaera renei</name>
    <dbReference type="NCBI Taxonomy" id="2506947"/>
    <lineage>
        <taxon>Bacteria</taxon>
        <taxon>Candidatus Saccharimonadota</taxon>
        <taxon>Candidatus Saccharimonadia</taxon>
        <taxon>Candidatus Saccharimonadales</taxon>
        <taxon>Candidatus Saccharimonadaceae</taxon>
        <taxon>Candidatus Chaera</taxon>
    </lineage>
</organism>
<feature type="coiled-coil region" evidence="1">
    <location>
        <begin position="138"/>
        <end position="165"/>
    </location>
</feature>
<keyword evidence="1" id="KW-0175">Coiled coil</keyword>
<evidence type="ECO:0000256" key="2">
    <source>
        <dbReference type="SAM" id="MobiDB-lite"/>
    </source>
</evidence>
<feature type="region of interest" description="Disordered" evidence="2">
    <location>
        <begin position="44"/>
        <end position="74"/>
    </location>
</feature>
<evidence type="ECO:0000313" key="3">
    <source>
        <dbReference type="EMBL" id="RWZ79581.1"/>
    </source>
</evidence>
<keyword evidence="4" id="KW-1185">Reference proteome</keyword>
<dbReference type="AlphaFoldDB" id="A0A4V1J7N3"/>
<sequence length="228" mass="25793">MLKINECDSERTKNAVMKRFANFNWLGLLLALGLSLPATGLQAQASFNPPNDPGNPNAPSSYSSQPANRDEFNKRRAQVMQRMEAIKQNVQQRLQGQREQICQQRQAKINQVFDKLTANAKRNLVVISTVQMRVENFYKDKKLNLANYDQLLQNANNKRQAAEGVFDAIGNVNFNCQEQDGRNVGQNVKEAVQNERQALREYRQAVKDLLVAVKQAAEQKTTNTSGVR</sequence>